<dbReference type="Pfam" id="PF13545">
    <property type="entry name" value="HTH_Crp_2"/>
    <property type="match status" value="1"/>
</dbReference>
<dbReference type="Proteomes" id="UP000391919">
    <property type="component" value="Unassembled WGS sequence"/>
</dbReference>
<dbReference type="InterPro" id="IPR012318">
    <property type="entry name" value="HTH_CRP"/>
</dbReference>
<reference evidence="7 8" key="1">
    <citation type="submission" date="2019-09" db="EMBL/GenBank/DDBJ databases">
        <title>Draft genome sequence of Bacillus sp. JC-7.</title>
        <authorList>
            <person name="Tanaka N."/>
            <person name="Shiwa Y."/>
            <person name="Fujita N."/>
            <person name="Tanasupawat S."/>
        </authorList>
    </citation>
    <scope>NUCLEOTIDE SEQUENCE [LARGE SCALE GENOMIC DNA]</scope>
    <source>
        <strain evidence="7 8">JC-7</strain>
    </source>
</reference>
<dbReference type="InterPro" id="IPR018490">
    <property type="entry name" value="cNMP-bd_dom_sf"/>
</dbReference>
<evidence type="ECO:0000256" key="1">
    <source>
        <dbReference type="ARBA" id="ARBA00023015"/>
    </source>
</evidence>
<dbReference type="EMBL" id="BKZQ01000041">
    <property type="protein sequence ID" value="GER71260.1"/>
    <property type="molecule type" value="Genomic_DNA"/>
</dbReference>
<evidence type="ECO:0000313" key="8">
    <source>
        <dbReference type="Proteomes" id="UP000391919"/>
    </source>
</evidence>
<dbReference type="PROSITE" id="PS51063">
    <property type="entry name" value="HTH_CRP_2"/>
    <property type="match status" value="1"/>
</dbReference>
<evidence type="ECO:0000313" key="7">
    <source>
        <dbReference type="EMBL" id="GER71260.1"/>
    </source>
</evidence>
<feature type="domain" description="HTH crp-type" evidence="6">
    <location>
        <begin position="147"/>
        <end position="222"/>
    </location>
</feature>
<dbReference type="AlphaFoldDB" id="A0A5J4JKW7"/>
<protein>
    <submittedName>
        <fullName evidence="7">Crp/Fnr family transcriptional regulator</fullName>
    </submittedName>
</protein>
<dbReference type="InterPro" id="IPR036390">
    <property type="entry name" value="WH_DNA-bd_sf"/>
</dbReference>
<dbReference type="PROSITE" id="PS50042">
    <property type="entry name" value="CNMP_BINDING_3"/>
    <property type="match status" value="1"/>
</dbReference>
<evidence type="ECO:0000256" key="2">
    <source>
        <dbReference type="ARBA" id="ARBA00023125"/>
    </source>
</evidence>
<dbReference type="Pfam" id="PF00027">
    <property type="entry name" value="cNMP_binding"/>
    <property type="match status" value="1"/>
</dbReference>
<accession>A0A5J4JKW7</accession>
<dbReference type="InterPro" id="IPR014710">
    <property type="entry name" value="RmlC-like_jellyroll"/>
</dbReference>
<keyword evidence="2" id="KW-0238">DNA-binding</keyword>
<organism evidence="7 8">
    <name type="scientific">Weizmannia acidilactici</name>
    <dbReference type="NCBI Taxonomy" id="2607726"/>
    <lineage>
        <taxon>Bacteria</taxon>
        <taxon>Bacillati</taxon>
        <taxon>Bacillota</taxon>
        <taxon>Bacilli</taxon>
        <taxon>Bacillales</taxon>
        <taxon>Bacillaceae</taxon>
        <taxon>Heyndrickxia</taxon>
    </lineage>
</organism>
<dbReference type="SMART" id="SM00100">
    <property type="entry name" value="cNMP"/>
    <property type="match status" value="1"/>
</dbReference>
<dbReference type="PANTHER" id="PTHR24567:SF74">
    <property type="entry name" value="HTH-TYPE TRANSCRIPTIONAL REGULATOR ARCR"/>
    <property type="match status" value="1"/>
</dbReference>
<dbReference type="SUPFAM" id="SSF51206">
    <property type="entry name" value="cAMP-binding domain-like"/>
    <property type="match status" value="1"/>
</dbReference>
<dbReference type="PRINTS" id="PR00034">
    <property type="entry name" value="HTHCRP"/>
</dbReference>
<dbReference type="GO" id="GO:0005829">
    <property type="term" value="C:cytosol"/>
    <property type="evidence" value="ECO:0007669"/>
    <property type="project" value="TreeGrafter"/>
</dbReference>
<keyword evidence="3" id="KW-0010">Activator</keyword>
<keyword evidence="8" id="KW-1185">Reference proteome</keyword>
<dbReference type="InterPro" id="IPR036388">
    <property type="entry name" value="WH-like_DNA-bd_sf"/>
</dbReference>
<evidence type="ECO:0000256" key="4">
    <source>
        <dbReference type="ARBA" id="ARBA00023163"/>
    </source>
</evidence>
<dbReference type="CDD" id="cd00038">
    <property type="entry name" value="CAP_ED"/>
    <property type="match status" value="1"/>
</dbReference>
<evidence type="ECO:0000259" key="5">
    <source>
        <dbReference type="PROSITE" id="PS50042"/>
    </source>
</evidence>
<dbReference type="PANTHER" id="PTHR24567">
    <property type="entry name" value="CRP FAMILY TRANSCRIPTIONAL REGULATORY PROTEIN"/>
    <property type="match status" value="1"/>
</dbReference>
<feature type="domain" description="Cyclic nucleotide-binding" evidence="5">
    <location>
        <begin position="13"/>
        <end position="133"/>
    </location>
</feature>
<name>A0A5J4JKW7_9BACI</name>
<sequence length="230" mass="26114">MENRSESLRKMPLFKGMGDSDLAVIAAVSVKKHVEKGDHIFFRGDPQEAVYFIEQGEVKIYRTDANGKEQIVTLLRDGDMFPHVGFFRKIRYPANSMAATDTELLAVRIADFEKVLLDNPKLTMTLYGVMSDEILDLQDRLEAQILNNAYEQVIKLFLRLARTHGIQTGNDHVLVKIPLNNSDLASMIGVTRETVSRTIHQLKHKNLIIPQEKGTYLIHQEKLTNELLGV</sequence>
<dbReference type="GO" id="GO:0003677">
    <property type="term" value="F:DNA binding"/>
    <property type="evidence" value="ECO:0007669"/>
    <property type="project" value="UniProtKB-KW"/>
</dbReference>
<gene>
    <name evidence="7" type="ORF">BpJC7_25630</name>
</gene>
<keyword evidence="4" id="KW-0804">Transcription</keyword>
<evidence type="ECO:0000259" key="6">
    <source>
        <dbReference type="PROSITE" id="PS51063"/>
    </source>
</evidence>
<dbReference type="Gene3D" id="1.10.10.10">
    <property type="entry name" value="Winged helix-like DNA-binding domain superfamily/Winged helix DNA-binding domain"/>
    <property type="match status" value="1"/>
</dbReference>
<dbReference type="InterPro" id="IPR000595">
    <property type="entry name" value="cNMP-bd_dom"/>
</dbReference>
<dbReference type="RefSeq" id="WP_253718635.1">
    <property type="nucleotide sequence ID" value="NZ_BKZP01000009.1"/>
</dbReference>
<dbReference type="SUPFAM" id="SSF46785">
    <property type="entry name" value="Winged helix' DNA-binding domain"/>
    <property type="match status" value="1"/>
</dbReference>
<dbReference type="GO" id="GO:0003700">
    <property type="term" value="F:DNA-binding transcription factor activity"/>
    <property type="evidence" value="ECO:0007669"/>
    <property type="project" value="TreeGrafter"/>
</dbReference>
<dbReference type="InterPro" id="IPR050397">
    <property type="entry name" value="Env_Response_Regulators"/>
</dbReference>
<evidence type="ECO:0000256" key="3">
    <source>
        <dbReference type="ARBA" id="ARBA00023159"/>
    </source>
</evidence>
<dbReference type="Gene3D" id="2.60.120.10">
    <property type="entry name" value="Jelly Rolls"/>
    <property type="match status" value="1"/>
</dbReference>
<comment type="caution">
    <text evidence="7">The sequence shown here is derived from an EMBL/GenBank/DDBJ whole genome shotgun (WGS) entry which is preliminary data.</text>
</comment>
<keyword evidence="1" id="KW-0805">Transcription regulation</keyword>
<proteinExistence type="predicted"/>
<dbReference type="SMART" id="SM00419">
    <property type="entry name" value="HTH_CRP"/>
    <property type="match status" value="1"/>
</dbReference>